<dbReference type="Proteomes" id="UP001236507">
    <property type="component" value="Unassembled WGS sequence"/>
</dbReference>
<dbReference type="EMBL" id="JASHIF010000002">
    <property type="protein sequence ID" value="MDI9857711.1"/>
    <property type="molecule type" value="Genomic_DNA"/>
</dbReference>
<gene>
    <name evidence="1" type="ORF">QM524_00695</name>
</gene>
<keyword evidence="2" id="KW-1185">Reference proteome</keyword>
<proteinExistence type="predicted"/>
<dbReference type="RefSeq" id="WP_283343031.1">
    <property type="nucleotide sequence ID" value="NZ_JASHIF010000002.1"/>
</dbReference>
<organism evidence="1 2">
    <name type="scientific">Flectobacillus roseus</name>
    <dbReference type="NCBI Taxonomy" id="502259"/>
    <lineage>
        <taxon>Bacteria</taxon>
        <taxon>Pseudomonadati</taxon>
        <taxon>Bacteroidota</taxon>
        <taxon>Cytophagia</taxon>
        <taxon>Cytophagales</taxon>
        <taxon>Flectobacillaceae</taxon>
        <taxon>Flectobacillus</taxon>
    </lineage>
</organism>
<protein>
    <submittedName>
        <fullName evidence="1">Uncharacterized protein</fullName>
    </submittedName>
</protein>
<name>A0ABT6Y356_9BACT</name>
<sequence>MNKFIILILFCFGAYSQKLDEIYLLNPIMLHLENDNNSFTIVTVESNLKYFKSNIKKLYSLDSVYFLPHNFYSFFNNPNFKINIDYDLDNFQKRKYHNLIYYKLQGNLKIKRLYSTIKNYNEKENGFGIRNLPRNRNKLISVVALQNE</sequence>
<comment type="caution">
    <text evidence="1">The sequence shown here is derived from an EMBL/GenBank/DDBJ whole genome shotgun (WGS) entry which is preliminary data.</text>
</comment>
<reference evidence="1 2" key="1">
    <citation type="submission" date="2023-05" db="EMBL/GenBank/DDBJ databases">
        <title>Novel species of genus Flectobacillus isolated from stream in China.</title>
        <authorList>
            <person name="Lu H."/>
        </authorList>
    </citation>
    <scope>NUCLEOTIDE SEQUENCE [LARGE SCALE GENOMIC DNA]</scope>
    <source>
        <strain evidence="1 2">KCTC 42575</strain>
    </source>
</reference>
<evidence type="ECO:0000313" key="2">
    <source>
        <dbReference type="Proteomes" id="UP001236507"/>
    </source>
</evidence>
<evidence type="ECO:0000313" key="1">
    <source>
        <dbReference type="EMBL" id="MDI9857711.1"/>
    </source>
</evidence>
<accession>A0ABT6Y356</accession>